<keyword evidence="1 4" id="KW-0812">Transmembrane</keyword>
<dbReference type="AlphaFoldDB" id="A0AAV4N1D5"/>
<evidence type="ECO:0000313" key="5">
    <source>
        <dbReference type="EMBL" id="GIX78508.1"/>
    </source>
</evidence>
<keyword evidence="2 4" id="KW-1133">Transmembrane helix</keyword>
<gene>
    <name evidence="5" type="primary">mfsd4b_3</name>
    <name evidence="5" type="ORF">CEXT_129651</name>
</gene>
<evidence type="ECO:0000256" key="4">
    <source>
        <dbReference type="SAM" id="Phobius"/>
    </source>
</evidence>
<accession>A0AAV4N1D5</accession>
<keyword evidence="5" id="KW-0762">Sugar transport</keyword>
<feature type="transmembrane region" description="Helical" evidence="4">
    <location>
        <begin position="35"/>
        <end position="54"/>
    </location>
</feature>
<feature type="transmembrane region" description="Helical" evidence="4">
    <location>
        <begin position="397"/>
        <end position="421"/>
    </location>
</feature>
<feature type="transmembrane region" description="Helical" evidence="4">
    <location>
        <begin position="215"/>
        <end position="238"/>
    </location>
</feature>
<keyword evidence="3 4" id="KW-0472">Membrane</keyword>
<keyword evidence="5" id="KW-0813">Transport</keyword>
<name>A0AAV4N1D5_CAEEX</name>
<evidence type="ECO:0000256" key="3">
    <source>
        <dbReference type="ARBA" id="ARBA00023136"/>
    </source>
</evidence>
<proteinExistence type="predicted"/>
<organism evidence="5 6">
    <name type="scientific">Caerostris extrusa</name>
    <name type="common">Bark spider</name>
    <name type="synonym">Caerostris bankana</name>
    <dbReference type="NCBI Taxonomy" id="172846"/>
    <lineage>
        <taxon>Eukaryota</taxon>
        <taxon>Metazoa</taxon>
        <taxon>Ecdysozoa</taxon>
        <taxon>Arthropoda</taxon>
        <taxon>Chelicerata</taxon>
        <taxon>Arachnida</taxon>
        <taxon>Araneae</taxon>
        <taxon>Araneomorphae</taxon>
        <taxon>Entelegynae</taxon>
        <taxon>Araneoidea</taxon>
        <taxon>Araneidae</taxon>
        <taxon>Caerostris</taxon>
    </lineage>
</organism>
<dbReference type="InterPro" id="IPR036259">
    <property type="entry name" value="MFS_trans_sf"/>
</dbReference>
<evidence type="ECO:0000256" key="2">
    <source>
        <dbReference type="ARBA" id="ARBA00022989"/>
    </source>
</evidence>
<dbReference type="PANTHER" id="PTHR23121:SF9">
    <property type="entry name" value="SODIUM-DEPENDENT GLUCOSE TRANSPORTER 1"/>
    <property type="match status" value="1"/>
</dbReference>
<feature type="transmembrane region" description="Helical" evidence="4">
    <location>
        <begin position="74"/>
        <end position="95"/>
    </location>
</feature>
<dbReference type="SUPFAM" id="SSF103473">
    <property type="entry name" value="MFS general substrate transporter"/>
    <property type="match status" value="1"/>
</dbReference>
<feature type="transmembrane region" description="Helical" evidence="4">
    <location>
        <begin position="107"/>
        <end position="129"/>
    </location>
</feature>
<feature type="transmembrane region" description="Helical" evidence="4">
    <location>
        <begin position="167"/>
        <end position="187"/>
    </location>
</feature>
<dbReference type="Proteomes" id="UP001054945">
    <property type="component" value="Unassembled WGS sequence"/>
</dbReference>
<protein>
    <submittedName>
        <fullName evidence="5">Sodium-dependent glucose transporter 1</fullName>
    </submittedName>
</protein>
<keyword evidence="6" id="KW-1185">Reference proteome</keyword>
<feature type="transmembrane region" description="Helical" evidence="4">
    <location>
        <begin position="135"/>
        <end position="155"/>
    </location>
</feature>
<dbReference type="EMBL" id="BPLR01002843">
    <property type="protein sequence ID" value="GIX78508.1"/>
    <property type="molecule type" value="Genomic_DNA"/>
</dbReference>
<dbReference type="PANTHER" id="PTHR23121">
    <property type="entry name" value="SODIUM-DEPENDENT GLUCOSE TRANSPORTER 1"/>
    <property type="match status" value="1"/>
</dbReference>
<evidence type="ECO:0000313" key="6">
    <source>
        <dbReference type="Proteomes" id="UP001054945"/>
    </source>
</evidence>
<evidence type="ECO:0000256" key="1">
    <source>
        <dbReference type="ARBA" id="ARBA00022692"/>
    </source>
</evidence>
<comment type="caution">
    <text evidence="5">The sequence shown here is derived from an EMBL/GenBank/DDBJ whole genome shotgun (WGS) entry which is preliminary data.</text>
</comment>
<feature type="transmembrane region" description="Helical" evidence="4">
    <location>
        <begin position="259"/>
        <end position="285"/>
    </location>
</feature>
<reference evidence="5 6" key="1">
    <citation type="submission" date="2021-06" db="EMBL/GenBank/DDBJ databases">
        <title>Caerostris extrusa draft genome.</title>
        <authorList>
            <person name="Kono N."/>
            <person name="Arakawa K."/>
        </authorList>
    </citation>
    <scope>NUCLEOTIDE SEQUENCE [LARGE SCALE GENOMIC DNA]</scope>
</reference>
<sequence length="559" mass="63628">MFFIVMQIISGSSSGVEKKEETKCDANSKQTARKVTLSFLIAFSYLCLGIYKTIPGPTLLYLKMNVNENLITMPSIFISRSFGYVVGYLSGGVIFDAIQSSTVRHFFIIIIQMVTAVTAVAIPFCGHIIALSATFFAAGLCLSVLDVGFNTYLLYLWKGECYMYYQIFQFIYGAGGIIAPVLARIFIADIEAVENSNSTDSPGKVMTFEQLPRLMYAYIFLACMIAFVTFLWMVIVFCPSCKNRREKNFLRNRSSYSLLLPRALLCFIVGCVDSGYQHILATYAFTAYGYSTLESVDLTFTFWMFHPFSMILCNLLMEVLAAIILIFLSEASNVYMFFRPWYPGTGSFLTLRPHHSLVSYLFEGHSQDHGNPAIIGSNRRNDNTEGARICFAVRFPWYFLLLLAVPVGYFIVLAIQCMWFFPFGEQYMVEYPDKSRSRIRVCPIFFYHPVITTSSESQINFGKDSRNIIFEPRSRDSSVEVEERMLQIQPELVEIATQTDDKHFKDAETSYSSLELQDINLDSWSTEEVMTQTADKTLKDRETSYSSIEMNQISFGKDS</sequence>
<feature type="transmembrane region" description="Helical" evidence="4">
    <location>
        <begin position="305"/>
        <end position="328"/>
    </location>
</feature>